<evidence type="ECO:0000313" key="4">
    <source>
        <dbReference type="Proteomes" id="UP000226192"/>
    </source>
</evidence>
<feature type="compositionally biased region" description="Polar residues" evidence="1">
    <location>
        <begin position="181"/>
        <end position="194"/>
    </location>
</feature>
<feature type="region of interest" description="Disordered" evidence="1">
    <location>
        <begin position="286"/>
        <end position="326"/>
    </location>
</feature>
<feature type="region of interest" description="Disordered" evidence="1">
    <location>
        <begin position="464"/>
        <end position="489"/>
    </location>
</feature>
<keyword evidence="4" id="KW-1185">Reference proteome</keyword>
<dbReference type="GO" id="GO:0008270">
    <property type="term" value="F:zinc ion binding"/>
    <property type="evidence" value="ECO:0007669"/>
    <property type="project" value="InterPro"/>
</dbReference>
<feature type="compositionally biased region" description="Basic and acidic residues" evidence="1">
    <location>
        <begin position="309"/>
        <end position="319"/>
    </location>
</feature>
<accession>A0A2C5XWZ8</accession>
<dbReference type="InterPro" id="IPR009349">
    <property type="entry name" value="TRIP4/RQT4_C2HC5_Znf"/>
</dbReference>
<feature type="compositionally biased region" description="Polar residues" evidence="1">
    <location>
        <begin position="131"/>
        <end position="145"/>
    </location>
</feature>
<evidence type="ECO:0000259" key="2">
    <source>
        <dbReference type="Pfam" id="PF06221"/>
    </source>
</evidence>
<gene>
    <name evidence="3" type="ORF">CDD81_2345</name>
</gene>
<evidence type="ECO:0000313" key="3">
    <source>
        <dbReference type="EMBL" id="PHH59946.1"/>
    </source>
</evidence>
<dbReference type="EMBL" id="NJET01000171">
    <property type="protein sequence ID" value="PHH59946.1"/>
    <property type="molecule type" value="Genomic_DNA"/>
</dbReference>
<feature type="region of interest" description="Disordered" evidence="1">
    <location>
        <begin position="70"/>
        <end position="95"/>
    </location>
</feature>
<organism evidence="3 4">
    <name type="scientific">Ophiocordyceps australis</name>
    <dbReference type="NCBI Taxonomy" id="1399860"/>
    <lineage>
        <taxon>Eukaryota</taxon>
        <taxon>Fungi</taxon>
        <taxon>Dikarya</taxon>
        <taxon>Ascomycota</taxon>
        <taxon>Pezizomycotina</taxon>
        <taxon>Sordariomycetes</taxon>
        <taxon>Hypocreomycetidae</taxon>
        <taxon>Hypocreales</taxon>
        <taxon>Ophiocordycipitaceae</taxon>
        <taxon>Ophiocordyceps</taxon>
    </lineage>
</organism>
<dbReference type="GO" id="GO:0072344">
    <property type="term" value="P:rescue of stalled ribosome"/>
    <property type="evidence" value="ECO:0007669"/>
    <property type="project" value="InterPro"/>
</dbReference>
<feature type="compositionally biased region" description="Basic and acidic residues" evidence="1">
    <location>
        <begin position="418"/>
        <end position="427"/>
    </location>
</feature>
<feature type="compositionally biased region" description="Basic residues" evidence="1">
    <location>
        <begin position="70"/>
        <end position="79"/>
    </location>
</feature>
<dbReference type="InterPro" id="IPR039128">
    <property type="entry name" value="TRIP4-like"/>
</dbReference>
<protein>
    <recommendedName>
        <fullName evidence="2">TRIP4/RQT4 C2HC5-type zinc finger domain-containing protein</fullName>
    </recommendedName>
</protein>
<feature type="compositionally biased region" description="Low complexity" evidence="1">
    <location>
        <begin position="114"/>
        <end position="130"/>
    </location>
</feature>
<feature type="region of interest" description="Disordered" evidence="1">
    <location>
        <begin position="158"/>
        <end position="194"/>
    </location>
</feature>
<dbReference type="GO" id="GO:0005634">
    <property type="term" value="C:nucleus"/>
    <property type="evidence" value="ECO:0007669"/>
    <property type="project" value="InterPro"/>
</dbReference>
<feature type="region of interest" description="Disordered" evidence="1">
    <location>
        <begin position="415"/>
        <end position="452"/>
    </location>
</feature>
<dbReference type="Pfam" id="PF06221">
    <property type="entry name" value="zf-C2HC5"/>
    <property type="match status" value="1"/>
</dbReference>
<proteinExistence type="predicted"/>
<dbReference type="AlphaFoldDB" id="A0A2C5XWZ8"/>
<sequence>MSLAQLAQLLPLPEEELQQIFQYAATLSKPDAAAHLSNLLGDSPLAVDFISSFNSRRDQTAPNIDAVAKTKHGQRKKPAIHTPAARKANEYAGPATTAYSKKADGLEYIPQQRPSVPSSSNASPSATPISRAQTPVKQPPTQQASGAGYLISDAPAAKAQPKSNLSWRNSEAKPSSDKSTKISITGGTPMTGKSTALADLDAAIRALEMTTNPTIGGHDARRKCNCVAARHPLQKAAPNCLSCGKVVCIKEGLGPCTFCGAVLLKPEDVQAMIRELKEERGRERMAANAAVHRRSDVSKTPAPFTQARSESENKDKVDESGLAEAAAQARDHRDKLLNFQAQNARRTVVRDEAADFDVSGAFSGTVSMWASPEERVREMKRQQKLMREMEWNALPDYEKRRQVLSIDVVGGKVHRKMAPVERPRTGDTDPEDGSSGEERVATETGGGAFSRNPLLGALVRPLYESTDQGDDTRASQGPRQRSKGWRRVQDDVDNNDAIILDGGVKGNQGVVDRFI</sequence>
<dbReference type="OrthoDB" id="338816at2759"/>
<feature type="compositionally biased region" description="Basic and acidic residues" evidence="1">
    <location>
        <begin position="170"/>
        <end position="180"/>
    </location>
</feature>
<dbReference type="GO" id="GO:0045893">
    <property type="term" value="P:positive regulation of DNA-templated transcription"/>
    <property type="evidence" value="ECO:0007669"/>
    <property type="project" value="TreeGrafter"/>
</dbReference>
<reference evidence="3 4" key="1">
    <citation type="submission" date="2017-06" db="EMBL/GenBank/DDBJ databases">
        <title>Ant-infecting Ophiocordyceps genomes reveal a high diversity of potential behavioral manipulation genes and a possible major role for enterotoxins.</title>
        <authorList>
            <person name="De Bekker C."/>
            <person name="Evans H.C."/>
            <person name="Brachmann A."/>
            <person name="Hughes D.P."/>
        </authorList>
    </citation>
    <scope>NUCLEOTIDE SEQUENCE [LARGE SCALE GENOMIC DNA]</scope>
    <source>
        <strain evidence="3 4">Map64</strain>
    </source>
</reference>
<dbReference type="Proteomes" id="UP000226192">
    <property type="component" value="Unassembled WGS sequence"/>
</dbReference>
<comment type="caution">
    <text evidence="3">The sequence shown here is derived from an EMBL/GenBank/DDBJ whole genome shotgun (WGS) entry which is preliminary data.</text>
</comment>
<dbReference type="STRING" id="1399860.A0A2C5XWZ8"/>
<dbReference type="PANTHER" id="PTHR12963">
    <property type="entry name" value="THYROID RECEPTOR INTERACTING PROTEIN RELATED"/>
    <property type="match status" value="1"/>
</dbReference>
<feature type="domain" description="TRIP4/RQT4 C2HC5-type zinc finger" evidence="2">
    <location>
        <begin position="221"/>
        <end position="273"/>
    </location>
</feature>
<evidence type="ECO:0000256" key="1">
    <source>
        <dbReference type="SAM" id="MobiDB-lite"/>
    </source>
</evidence>
<feature type="region of interest" description="Disordered" evidence="1">
    <location>
        <begin position="110"/>
        <end position="146"/>
    </location>
</feature>
<dbReference type="GO" id="GO:0180022">
    <property type="term" value="C:RQC-trigger complex"/>
    <property type="evidence" value="ECO:0007669"/>
    <property type="project" value="InterPro"/>
</dbReference>
<name>A0A2C5XWZ8_9HYPO</name>
<dbReference type="PANTHER" id="PTHR12963:SF4">
    <property type="entry name" value="ACTIVATING SIGNAL COINTEGRATOR 1"/>
    <property type="match status" value="1"/>
</dbReference>